<organism evidence="8 9">
    <name type="scientific">Amycolatopsis rubida</name>
    <dbReference type="NCBI Taxonomy" id="112413"/>
    <lineage>
        <taxon>Bacteria</taxon>
        <taxon>Bacillati</taxon>
        <taxon>Actinomycetota</taxon>
        <taxon>Actinomycetes</taxon>
        <taxon>Pseudonocardiales</taxon>
        <taxon>Pseudonocardiaceae</taxon>
        <taxon>Amycolatopsis</taxon>
    </lineage>
</organism>
<dbReference type="InterPro" id="IPR036259">
    <property type="entry name" value="MFS_trans_sf"/>
</dbReference>
<dbReference type="PROSITE" id="PS50850">
    <property type="entry name" value="MFS"/>
    <property type="match status" value="1"/>
</dbReference>
<evidence type="ECO:0000256" key="5">
    <source>
        <dbReference type="ARBA" id="ARBA00023136"/>
    </source>
</evidence>
<dbReference type="SUPFAM" id="SSF103473">
    <property type="entry name" value="MFS general substrate transporter"/>
    <property type="match status" value="1"/>
</dbReference>
<feature type="transmembrane region" description="Helical" evidence="6">
    <location>
        <begin position="87"/>
        <end position="107"/>
    </location>
</feature>
<feature type="transmembrane region" description="Helical" evidence="6">
    <location>
        <begin position="146"/>
        <end position="168"/>
    </location>
</feature>
<keyword evidence="3 6" id="KW-0812">Transmembrane</keyword>
<proteinExistence type="predicted"/>
<dbReference type="PANTHER" id="PTHR43124:SF5">
    <property type="entry name" value="PURINE RIBONUCLEOSIDE EFFLUX PUMP NEPI"/>
    <property type="match status" value="1"/>
</dbReference>
<keyword evidence="9" id="KW-1185">Reference proteome</keyword>
<dbReference type="InterPro" id="IPR050189">
    <property type="entry name" value="MFS_Efflux_Transporters"/>
</dbReference>
<keyword evidence="5 6" id="KW-0472">Membrane</keyword>
<feature type="transmembrane region" description="Helical" evidence="6">
    <location>
        <begin position="343"/>
        <end position="363"/>
    </location>
</feature>
<comment type="caution">
    <text evidence="8">The sequence shown here is derived from an EMBL/GenBank/DDBJ whole genome shotgun (WGS) entry which is preliminary data.</text>
</comment>
<evidence type="ECO:0000256" key="6">
    <source>
        <dbReference type="SAM" id="Phobius"/>
    </source>
</evidence>
<evidence type="ECO:0000256" key="1">
    <source>
        <dbReference type="ARBA" id="ARBA00004651"/>
    </source>
</evidence>
<dbReference type="InterPro" id="IPR020846">
    <property type="entry name" value="MFS_dom"/>
</dbReference>
<accession>A0ABX0C3C1</accession>
<dbReference type="RefSeq" id="WP_157905023.1">
    <property type="nucleotide sequence ID" value="NZ_JAAGNC010000189.1"/>
</dbReference>
<dbReference type="Pfam" id="PF07690">
    <property type="entry name" value="MFS_1"/>
    <property type="match status" value="1"/>
</dbReference>
<comment type="subcellular location">
    <subcellularLocation>
        <location evidence="1">Cell membrane</location>
        <topology evidence="1">Multi-pass membrane protein</topology>
    </subcellularLocation>
</comment>
<dbReference type="PANTHER" id="PTHR43124">
    <property type="entry name" value="PURINE EFFLUX PUMP PBUE"/>
    <property type="match status" value="1"/>
</dbReference>
<feature type="transmembrane region" description="Helical" evidence="6">
    <location>
        <begin position="280"/>
        <end position="301"/>
    </location>
</feature>
<feature type="transmembrane region" description="Helical" evidence="6">
    <location>
        <begin position="20"/>
        <end position="39"/>
    </location>
</feature>
<keyword evidence="2" id="KW-1003">Cell membrane</keyword>
<reference evidence="8 9" key="1">
    <citation type="submission" date="2020-01" db="EMBL/GenBank/DDBJ databases">
        <title>Insect and environment-associated Actinomycetes.</title>
        <authorList>
            <person name="Currrie C."/>
            <person name="Chevrette M."/>
            <person name="Carlson C."/>
            <person name="Stubbendieck R."/>
            <person name="Wendt-Pienkowski E."/>
        </authorList>
    </citation>
    <scope>NUCLEOTIDE SEQUENCE [LARGE SCALE GENOMIC DNA]</scope>
    <source>
        <strain evidence="8 9">SID8386</strain>
    </source>
</reference>
<evidence type="ECO:0000256" key="3">
    <source>
        <dbReference type="ARBA" id="ARBA00022692"/>
    </source>
</evidence>
<keyword evidence="4 6" id="KW-1133">Transmembrane helix</keyword>
<name>A0ABX0C3C1_9PSEU</name>
<feature type="transmembrane region" description="Helical" evidence="6">
    <location>
        <begin position="251"/>
        <end position="273"/>
    </location>
</feature>
<feature type="transmembrane region" description="Helical" evidence="6">
    <location>
        <begin position="113"/>
        <end position="134"/>
    </location>
</feature>
<protein>
    <submittedName>
        <fullName evidence="8">MFS transporter</fullName>
    </submittedName>
</protein>
<sequence length="403" mass="40758">MTYTSTLSSAADPASDRFPWAAMLVLAAAGFLALTVELSPAGLLTRIAPDLHASVAATGSLTALYSLGNALLALPLTSLTLRFTRRFSLAGALVVFVAGNLLVAASTGLGPALIGRFVAGGAHGLLMSLAPAVAAGMAGPRREARALSMVIGANTLGIALGAPLASFVGTTLGWRTSFIVAAAVALACMVLLILTIPPVRARRAESLGLLRVAREPGVLRIGLGWALLMLGYMGVITYVDSYLEEVGAPPALTSVVLFVFGVGGFAGVWIAGFVAARSRLAALIGMPLLMAASLAVLAAGIASVPVILVLVFVWGAAFAGLVLAWQQALLLAGHRAPEMAMGIGVVLTQAGMALGSALGGIVVGSLGVFATPLLGAGFALVALLTLIRVPALLRRAEEARAVQ</sequence>
<dbReference type="Gene3D" id="1.20.1250.20">
    <property type="entry name" value="MFS general substrate transporter like domains"/>
    <property type="match status" value="1"/>
</dbReference>
<feature type="domain" description="Major facilitator superfamily (MFS) profile" evidence="7">
    <location>
        <begin position="22"/>
        <end position="394"/>
    </location>
</feature>
<dbReference type="EMBL" id="JAAGNC010000189">
    <property type="protein sequence ID" value="NEC61094.1"/>
    <property type="molecule type" value="Genomic_DNA"/>
</dbReference>
<evidence type="ECO:0000256" key="4">
    <source>
        <dbReference type="ARBA" id="ARBA00022989"/>
    </source>
</evidence>
<feature type="transmembrane region" description="Helical" evidence="6">
    <location>
        <begin position="51"/>
        <end position="75"/>
    </location>
</feature>
<evidence type="ECO:0000256" key="2">
    <source>
        <dbReference type="ARBA" id="ARBA00022475"/>
    </source>
</evidence>
<feature type="transmembrane region" description="Helical" evidence="6">
    <location>
        <begin position="217"/>
        <end position="239"/>
    </location>
</feature>
<feature type="transmembrane region" description="Helical" evidence="6">
    <location>
        <begin position="307"/>
        <end position="331"/>
    </location>
</feature>
<feature type="transmembrane region" description="Helical" evidence="6">
    <location>
        <begin position="369"/>
        <end position="387"/>
    </location>
</feature>
<dbReference type="Proteomes" id="UP000470404">
    <property type="component" value="Unassembled WGS sequence"/>
</dbReference>
<evidence type="ECO:0000259" key="7">
    <source>
        <dbReference type="PROSITE" id="PS50850"/>
    </source>
</evidence>
<evidence type="ECO:0000313" key="8">
    <source>
        <dbReference type="EMBL" id="NEC61094.1"/>
    </source>
</evidence>
<evidence type="ECO:0000313" key="9">
    <source>
        <dbReference type="Proteomes" id="UP000470404"/>
    </source>
</evidence>
<dbReference type="CDD" id="cd17324">
    <property type="entry name" value="MFS_NepI_like"/>
    <property type="match status" value="1"/>
</dbReference>
<feature type="transmembrane region" description="Helical" evidence="6">
    <location>
        <begin position="174"/>
        <end position="196"/>
    </location>
</feature>
<dbReference type="InterPro" id="IPR011701">
    <property type="entry name" value="MFS"/>
</dbReference>
<gene>
    <name evidence="8" type="ORF">G3I59_37235</name>
</gene>